<dbReference type="InterPro" id="IPR013762">
    <property type="entry name" value="Integrase-like_cat_sf"/>
</dbReference>
<accession>A0ABW6MB43</accession>
<dbReference type="RefSeq" id="WP_388109553.1">
    <property type="nucleotide sequence ID" value="NZ_JBIAHM010000009.1"/>
</dbReference>
<feature type="domain" description="Tyr recombinase" evidence="5">
    <location>
        <begin position="134"/>
        <end position="344"/>
    </location>
</feature>
<dbReference type="PROSITE" id="PS51898">
    <property type="entry name" value="TYR_RECOMBINASE"/>
    <property type="match status" value="1"/>
</dbReference>
<feature type="compositionally biased region" description="Basic and acidic residues" evidence="4">
    <location>
        <begin position="1"/>
        <end position="19"/>
    </location>
</feature>
<dbReference type="InterPro" id="IPR044068">
    <property type="entry name" value="CB"/>
</dbReference>
<keyword evidence="1 3" id="KW-0238">DNA-binding</keyword>
<feature type="region of interest" description="Disordered" evidence="4">
    <location>
        <begin position="1"/>
        <end position="34"/>
    </location>
</feature>
<dbReference type="PANTHER" id="PTHR34605:SF4">
    <property type="entry name" value="DNA ADENINE METHYLTRANSFERASE"/>
    <property type="match status" value="1"/>
</dbReference>
<evidence type="ECO:0000259" key="5">
    <source>
        <dbReference type="PROSITE" id="PS51898"/>
    </source>
</evidence>
<reference evidence="7 8" key="1">
    <citation type="submission" date="2024-10" db="EMBL/GenBank/DDBJ databases">
        <title>The Natural Products Discovery Center: Release of the First 8490 Sequenced Strains for Exploring Actinobacteria Biosynthetic Diversity.</title>
        <authorList>
            <person name="Kalkreuter E."/>
            <person name="Kautsar S.A."/>
            <person name="Yang D."/>
            <person name="Bader C.D."/>
            <person name="Teijaro C.N."/>
            <person name="Fluegel L."/>
            <person name="Davis C.M."/>
            <person name="Simpson J.R."/>
            <person name="Lauterbach L."/>
            <person name="Steele A.D."/>
            <person name="Gui C."/>
            <person name="Meng S."/>
            <person name="Li G."/>
            <person name="Viehrig K."/>
            <person name="Ye F."/>
            <person name="Su P."/>
            <person name="Kiefer A.F."/>
            <person name="Nichols A."/>
            <person name="Cepeda A.J."/>
            <person name="Yan W."/>
            <person name="Fan B."/>
            <person name="Jiang Y."/>
            <person name="Adhikari A."/>
            <person name="Zheng C.-J."/>
            <person name="Schuster L."/>
            <person name="Cowan T.M."/>
            <person name="Smanski M.J."/>
            <person name="Chevrette M.G."/>
            <person name="De Carvalho L.P.S."/>
            <person name="Shen B."/>
        </authorList>
    </citation>
    <scope>NUCLEOTIDE SEQUENCE [LARGE SCALE GENOMIC DNA]</scope>
    <source>
        <strain evidence="7 8">NPDC006488</strain>
    </source>
</reference>
<proteinExistence type="predicted"/>
<gene>
    <name evidence="7" type="ORF">ACFYNQ_25825</name>
</gene>
<keyword evidence="8" id="KW-1185">Reference proteome</keyword>
<dbReference type="SUPFAM" id="SSF47823">
    <property type="entry name" value="lambda integrase-like, N-terminal domain"/>
    <property type="match status" value="1"/>
</dbReference>
<evidence type="ECO:0000313" key="7">
    <source>
        <dbReference type="EMBL" id="MFE9601970.1"/>
    </source>
</evidence>
<comment type="caution">
    <text evidence="7">The sequence shown here is derived from an EMBL/GenBank/DDBJ whole genome shotgun (WGS) entry which is preliminary data.</text>
</comment>
<dbReference type="InterPro" id="IPR052925">
    <property type="entry name" value="Phage_Integrase-like_Recomb"/>
</dbReference>
<protein>
    <submittedName>
        <fullName evidence="7">Tyrosine-type recombinase/integrase</fullName>
    </submittedName>
</protein>
<dbReference type="Pfam" id="PF00589">
    <property type="entry name" value="Phage_integrase"/>
    <property type="match status" value="1"/>
</dbReference>
<evidence type="ECO:0000256" key="2">
    <source>
        <dbReference type="ARBA" id="ARBA00023172"/>
    </source>
</evidence>
<dbReference type="InterPro" id="IPR002104">
    <property type="entry name" value="Integrase_catalytic"/>
</dbReference>
<dbReference type="PROSITE" id="PS51900">
    <property type="entry name" value="CB"/>
    <property type="match status" value="1"/>
</dbReference>
<dbReference type="InterPro" id="IPR011010">
    <property type="entry name" value="DNA_brk_join_enz"/>
</dbReference>
<dbReference type="CDD" id="cd00799">
    <property type="entry name" value="INT_Cre_C"/>
    <property type="match status" value="1"/>
</dbReference>
<evidence type="ECO:0000256" key="3">
    <source>
        <dbReference type="PROSITE-ProRule" id="PRU01248"/>
    </source>
</evidence>
<dbReference type="Gene3D" id="1.10.443.10">
    <property type="entry name" value="Intergrase catalytic core"/>
    <property type="match status" value="1"/>
</dbReference>
<feature type="domain" description="Core-binding (CB)" evidence="6">
    <location>
        <begin position="13"/>
        <end position="103"/>
    </location>
</feature>
<sequence>MSSIERREAPGALSKDRLSPEAQAALAAGRADSTRRAYREDREAYLAWCAARGEQPVPATQELLVEYAAHLTLTPRPRTGRPSAPSSIERTLSAISTMHAELELPRPETKGARLVIAGYKERLAKSKSPRARQQQAKAAVPSALRQMLAVLDRDTLIGKRDAAMMLLGYAGATRSSELVGLDLGDLVECEEGFMVQIYRVKMKAFTDTAVPYGKNPATCPVRALRALVTAMREAGRAEGPLFVRIDRHGRIAPPMMRHGKPIGDPSGRLTPDAASDVIERLADAASLQGRWRGHSLRRGFATAAVRGGATMIRTAKQGGWADNSTSLARYYEAGDPWEDNPVTGL</sequence>
<name>A0ABW6MB43_9ACTN</name>
<organism evidence="7 8">
    <name type="scientific">Streptomyces hokutonensis</name>
    <dbReference type="NCBI Taxonomy" id="1306990"/>
    <lineage>
        <taxon>Bacteria</taxon>
        <taxon>Bacillati</taxon>
        <taxon>Actinomycetota</taxon>
        <taxon>Actinomycetes</taxon>
        <taxon>Kitasatosporales</taxon>
        <taxon>Streptomycetaceae</taxon>
        <taxon>Streptomyces</taxon>
    </lineage>
</organism>
<dbReference type="PANTHER" id="PTHR34605">
    <property type="entry name" value="PHAGE_INTEGRASE DOMAIN-CONTAINING PROTEIN"/>
    <property type="match status" value="1"/>
</dbReference>
<dbReference type="InterPro" id="IPR010998">
    <property type="entry name" value="Integrase_recombinase_N"/>
</dbReference>
<dbReference type="Gene3D" id="1.10.150.130">
    <property type="match status" value="1"/>
</dbReference>
<evidence type="ECO:0000256" key="1">
    <source>
        <dbReference type="ARBA" id="ARBA00023125"/>
    </source>
</evidence>
<dbReference type="Proteomes" id="UP001601303">
    <property type="component" value="Unassembled WGS sequence"/>
</dbReference>
<evidence type="ECO:0000259" key="6">
    <source>
        <dbReference type="PROSITE" id="PS51900"/>
    </source>
</evidence>
<evidence type="ECO:0000256" key="4">
    <source>
        <dbReference type="SAM" id="MobiDB-lite"/>
    </source>
</evidence>
<evidence type="ECO:0000313" key="8">
    <source>
        <dbReference type="Proteomes" id="UP001601303"/>
    </source>
</evidence>
<keyword evidence="2" id="KW-0233">DNA recombination</keyword>
<dbReference type="EMBL" id="JBIAHM010000009">
    <property type="protein sequence ID" value="MFE9601970.1"/>
    <property type="molecule type" value="Genomic_DNA"/>
</dbReference>
<dbReference type="SUPFAM" id="SSF56349">
    <property type="entry name" value="DNA breaking-rejoining enzymes"/>
    <property type="match status" value="1"/>
</dbReference>